<dbReference type="eggNOG" id="COG0654">
    <property type="taxonomic scope" value="Bacteria"/>
</dbReference>
<dbReference type="Gene3D" id="3.30.9.10">
    <property type="entry name" value="D-Amino Acid Oxidase, subunit A, domain 2"/>
    <property type="match status" value="1"/>
</dbReference>
<keyword evidence="5" id="KW-0614">Plasmid</keyword>
<dbReference type="InterPro" id="IPR002938">
    <property type="entry name" value="FAD-bd"/>
</dbReference>
<dbReference type="PANTHER" id="PTHR43004:SF19">
    <property type="entry name" value="BINDING MONOOXYGENASE, PUTATIVE (JCVI)-RELATED"/>
    <property type="match status" value="1"/>
</dbReference>
<evidence type="ECO:0000256" key="3">
    <source>
        <dbReference type="ARBA" id="ARBA00022827"/>
    </source>
</evidence>
<evidence type="ECO:0000256" key="1">
    <source>
        <dbReference type="ARBA" id="ARBA00001974"/>
    </source>
</evidence>
<evidence type="ECO:0000313" key="6">
    <source>
        <dbReference type="Proteomes" id="UP000008710"/>
    </source>
</evidence>
<dbReference type="GO" id="GO:0016787">
    <property type="term" value="F:hydrolase activity"/>
    <property type="evidence" value="ECO:0007669"/>
    <property type="project" value="UniProtKB-KW"/>
</dbReference>
<evidence type="ECO:0000256" key="2">
    <source>
        <dbReference type="ARBA" id="ARBA00022630"/>
    </source>
</evidence>
<dbReference type="Pfam" id="PF21274">
    <property type="entry name" value="Rng_hyd_C"/>
    <property type="match status" value="1"/>
</dbReference>
<reference evidence="6" key="1">
    <citation type="journal article" date="2006" name="Proc. Natl. Acad. Sci. U.S.A.">
        <title>The complete genome of Rhodococcus sp. RHA1 provides insights into a catabolic powerhouse.</title>
        <authorList>
            <person name="McLeod M.P."/>
            <person name="Warren R.L."/>
            <person name="Hsiao W.W.L."/>
            <person name="Araki N."/>
            <person name="Myhre M."/>
            <person name="Fernandes C."/>
            <person name="Miyazawa D."/>
            <person name="Wong W."/>
            <person name="Lillquist A.L."/>
            <person name="Wang D."/>
            <person name="Dosanjh M."/>
            <person name="Hara H."/>
            <person name="Petrescu A."/>
            <person name="Morin R.D."/>
            <person name="Yang G."/>
            <person name="Stott J.M."/>
            <person name="Schein J.E."/>
            <person name="Shin H."/>
            <person name="Smailus D."/>
            <person name="Siddiqui A.S."/>
            <person name="Marra M.A."/>
            <person name="Jones S.J.M."/>
            <person name="Holt R."/>
            <person name="Brinkman F.S.L."/>
            <person name="Miyauchi K."/>
            <person name="Fukuda M."/>
            <person name="Davies J.E."/>
            <person name="Mohn W.W."/>
            <person name="Eltis L.D."/>
        </authorList>
    </citation>
    <scope>NUCLEOTIDE SEQUENCE [LARGE SCALE GENOMIC DNA]</scope>
    <source>
        <strain evidence="6">RHA1</strain>
    </source>
</reference>
<keyword evidence="5" id="KW-0503">Monooxygenase</keyword>
<dbReference type="AlphaFoldDB" id="Q0RV68"/>
<name>Q0RV68_RHOJR</name>
<gene>
    <name evidence="5" type="ordered locus">RHA1_ro11171</name>
</gene>
<keyword evidence="2" id="KW-0285">Flavoprotein</keyword>
<dbReference type="Proteomes" id="UP000008710">
    <property type="component" value="Plasmid pRHL3"/>
</dbReference>
<accession>Q0RV68</accession>
<feature type="domain" description="FAD-binding" evidence="4">
    <location>
        <begin position="6"/>
        <end position="356"/>
    </location>
</feature>
<dbReference type="RefSeq" id="WP_011600445.1">
    <property type="nucleotide sequence ID" value="NC_008271.1"/>
</dbReference>
<dbReference type="InterPro" id="IPR050641">
    <property type="entry name" value="RIFMO-like"/>
</dbReference>
<dbReference type="OrthoDB" id="8670884at2"/>
<dbReference type="PANTHER" id="PTHR43004">
    <property type="entry name" value="TRK SYSTEM POTASSIUM UPTAKE PROTEIN"/>
    <property type="match status" value="1"/>
</dbReference>
<dbReference type="InterPro" id="IPR036188">
    <property type="entry name" value="FAD/NAD-bd_sf"/>
</dbReference>
<dbReference type="PATRIC" id="fig|101510.16.peg.8991"/>
<keyword evidence="3" id="KW-0274">FAD</keyword>
<evidence type="ECO:0000259" key="4">
    <source>
        <dbReference type="Pfam" id="PF01494"/>
    </source>
</evidence>
<proteinExistence type="predicted"/>
<dbReference type="Gene3D" id="3.40.30.120">
    <property type="match status" value="1"/>
</dbReference>
<dbReference type="GO" id="GO:0071949">
    <property type="term" value="F:FAD binding"/>
    <property type="evidence" value="ECO:0007669"/>
    <property type="project" value="InterPro"/>
</dbReference>
<dbReference type="KEGG" id="rha:RHA1_ro11171"/>
<sequence length="545" mass="58899">MAETYDTPVLIIGGGPVGFATALDLAWRGCESMIVEREADGTQEFRAKATGLDERSMEQLRRWGLHDQVLEVGFPVDFPFDTVYCTSLTGYPMGRSLNPSIREEIPPVGSSEKRYACPQWELDKLLVESATASGLVEVRWNSAYGKITQDADGVTTEIIDAATGESSTIRSKYVVASDGAGSAVRRSLGIPFEGPQLDFSLNITIRIPKLELPEELARAQRYLLIDEDGTWGVLTHIDGREIWRLTVVGAQDELDADTYDHMATVRRALGSGDIPFEVIRCVPWRRSQSVAATYRQGRVFLAGDSAHTMSPTGGHGLNTGLGDVSDLGWILEAALSGWGGKGLLDAYERERRPIGLRNGRKATGHYRQWVDSSNYVGVTQEGPEGDVTRKRVGDMLVEALKSEWHSPGTALGFRYEGSPIIVDDGTPEPADDPIDYVPTARPGHRAPHVALSDGSSILALFGHGFVLLRIGAADLDTSAFESAGAAAGVPLRVEKLDEPAVAEMYERKLVLVRPDGHVAWRGDVMPDDAAGVIDVVRGAAATGGS</sequence>
<organism evidence="5 6">
    <name type="scientific">Rhodococcus jostii (strain RHA1)</name>
    <dbReference type="NCBI Taxonomy" id="101510"/>
    <lineage>
        <taxon>Bacteria</taxon>
        <taxon>Bacillati</taxon>
        <taxon>Actinomycetota</taxon>
        <taxon>Actinomycetes</taxon>
        <taxon>Mycobacteriales</taxon>
        <taxon>Nocardiaceae</taxon>
        <taxon>Rhodococcus</taxon>
    </lineage>
</organism>
<dbReference type="SUPFAM" id="SSF51905">
    <property type="entry name" value="FAD/NAD(P)-binding domain"/>
    <property type="match status" value="1"/>
</dbReference>
<keyword evidence="5" id="KW-0378">Hydrolase</keyword>
<dbReference type="GO" id="GO:0016709">
    <property type="term" value="F:oxidoreductase activity, acting on paired donors, with incorporation or reduction of molecular oxygen, NAD(P)H as one donor, and incorporation of one atom of oxygen"/>
    <property type="evidence" value="ECO:0007669"/>
    <property type="project" value="UniProtKB-ARBA"/>
</dbReference>
<dbReference type="Pfam" id="PF01494">
    <property type="entry name" value="FAD_binding_3"/>
    <property type="match status" value="1"/>
</dbReference>
<dbReference type="PRINTS" id="PR00420">
    <property type="entry name" value="RNGMNOXGNASE"/>
</dbReference>
<comment type="cofactor">
    <cofactor evidence="1">
        <name>FAD</name>
        <dbReference type="ChEBI" id="CHEBI:57692"/>
    </cofactor>
</comment>
<protein>
    <submittedName>
        <fullName evidence="5">Possible monooxygenase/ hydrolase</fullName>
    </submittedName>
</protein>
<dbReference type="HOGENOM" id="CLU_009665_14_2_11"/>
<keyword evidence="5" id="KW-0560">Oxidoreductase</keyword>
<geneLocation type="plasmid" evidence="5 6">
    <name>pRHL3</name>
</geneLocation>
<evidence type="ECO:0000313" key="5">
    <source>
        <dbReference type="EMBL" id="ABH00818.1"/>
    </source>
</evidence>
<dbReference type="Gene3D" id="3.50.50.60">
    <property type="entry name" value="FAD/NAD(P)-binding domain"/>
    <property type="match status" value="1"/>
</dbReference>
<dbReference type="NCBIfam" id="NF004780">
    <property type="entry name" value="PRK06126.1"/>
    <property type="match status" value="1"/>
</dbReference>
<dbReference type="EMBL" id="CP000434">
    <property type="protein sequence ID" value="ABH00818.1"/>
    <property type="molecule type" value="Genomic_DNA"/>
</dbReference>